<dbReference type="EMBL" id="LIYD01000005">
    <property type="protein sequence ID" value="KOS07820.1"/>
    <property type="molecule type" value="Genomic_DNA"/>
</dbReference>
<protein>
    <recommendedName>
        <fullName evidence="6">Outer membrane protein beta-barrel domain-containing protein</fullName>
    </recommendedName>
</protein>
<accession>A0A0M9VJJ8</accession>
<gene>
    <name evidence="7" type="ORF">AM493_18495</name>
</gene>
<dbReference type="InterPro" id="IPR041700">
    <property type="entry name" value="OMP_b-brl_3"/>
</dbReference>
<keyword evidence="8" id="KW-1185">Reference proteome</keyword>
<dbReference type="RefSeq" id="WP_054409537.1">
    <property type="nucleotide sequence ID" value="NZ_FOYA01000002.1"/>
</dbReference>
<comment type="caution">
    <text evidence="7">The sequence shown here is derived from an EMBL/GenBank/DDBJ whole genome shotgun (WGS) entry which is preliminary data.</text>
</comment>
<evidence type="ECO:0000256" key="5">
    <source>
        <dbReference type="SAM" id="SignalP"/>
    </source>
</evidence>
<dbReference type="SUPFAM" id="SSF56935">
    <property type="entry name" value="Porins"/>
    <property type="match status" value="1"/>
</dbReference>
<evidence type="ECO:0000256" key="3">
    <source>
        <dbReference type="ARBA" id="ARBA00023237"/>
    </source>
</evidence>
<dbReference type="OrthoDB" id="1682379at2"/>
<evidence type="ECO:0000313" key="8">
    <source>
        <dbReference type="Proteomes" id="UP000037755"/>
    </source>
</evidence>
<evidence type="ECO:0000256" key="4">
    <source>
        <dbReference type="SAM" id="MobiDB-lite"/>
    </source>
</evidence>
<feature type="region of interest" description="Disordered" evidence="4">
    <location>
        <begin position="362"/>
        <end position="389"/>
    </location>
</feature>
<dbReference type="SUPFAM" id="SSF49464">
    <property type="entry name" value="Carboxypeptidase regulatory domain-like"/>
    <property type="match status" value="1"/>
</dbReference>
<keyword evidence="2" id="KW-0472">Membrane</keyword>
<dbReference type="GO" id="GO:0009279">
    <property type="term" value="C:cell outer membrane"/>
    <property type="evidence" value="ECO:0007669"/>
    <property type="project" value="UniProtKB-SubCell"/>
</dbReference>
<reference evidence="7 8" key="1">
    <citation type="submission" date="2015-08" db="EMBL/GenBank/DDBJ databases">
        <title>Whole genome sequence of Flavobacterium akiainvivens IK-1T, from decaying Wikstroemia oahuensis, an endemic Hawaiian shrub.</title>
        <authorList>
            <person name="Wan X."/>
            <person name="Hou S."/>
            <person name="Saito J."/>
            <person name="Donachie S."/>
        </authorList>
    </citation>
    <scope>NUCLEOTIDE SEQUENCE [LARGE SCALE GENOMIC DNA]</scope>
    <source>
        <strain evidence="7 8">IK-1</strain>
    </source>
</reference>
<dbReference type="STRING" id="1202724.AM493_18495"/>
<evidence type="ECO:0000256" key="2">
    <source>
        <dbReference type="ARBA" id="ARBA00023136"/>
    </source>
</evidence>
<dbReference type="Proteomes" id="UP000037755">
    <property type="component" value="Unassembled WGS sequence"/>
</dbReference>
<organism evidence="7 8">
    <name type="scientific">Flavobacterium akiainvivens</name>
    <dbReference type="NCBI Taxonomy" id="1202724"/>
    <lineage>
        <taxon>Bacteria</taxon>
        <taxon>Pseudomonadati</taxon>
        <taxon>Bacteroidota</taxon>
        <taxon>Flavobacteriia</taxon>
        <taxon>Flavobacteriales</taxon>
        <taxon>Flavobacteriaceae</taxon>
        <taxon>Flavobacterium</taxon>
    </lineage>
</organism>
<feature type="chain" id="PRO_5005839069" description="Outer membrane protein beta-barrel domain-containing protein" evidence="5">
    <location>
        <begin position="20"/>
        <end position="944"/>
    </location>
</feature>
<dbReference type="PATRIC" id="fig|1202724.3.peg.3840"/>
<dbReference type="Gene3D" id="2.40.170.20">
    <property type="entry name" value="TonB-dependent receptor, beta-barrel domain"/>
    <property type="match status" value="1"/>
</dbReference>
<name>A0A0M9VJJ8_9FLAO</name>
<dbReference type="Pfam" id="PF14905">
    <property type="entry name" value="OMP_b-brl_3"/>
    <property type="match status" value="1"/>
</dbReference>
<feature type="signal peptide" evidence="5">
    <location>
        <begin position="1"/>
        <end position="19"/>
    </location>
</feature>
<evidence type="ECO:0000259" key="6">
    <source>
        <dbReference type="Pfam" id="PF14905"/>
    </source>
</evidence>
<comment type="subcellular location">
    <subcellularLocation>
        <location evidence="1">Cell outer membrane</location>
    </subcellularLocation>
</comment>
<feature type="domain" description="Outer membrane protein beta-barrel" evidence="6">
    <location>
        <begin position="466"/>
        <end position="779"/>
    </location>
</feature>
<keyword evidence="5" id="KW-0732">Signal</keyword>
<dbReference type="InterPro" id="IPR008969">
    <property type="entry name" value="CarboxyPept-like_regulatory"/>
</dbReference>
<sequence>MHKILTVLLFLACSTFSFSQNVTLSGKVLDSDDTNLEAATVYLTSAKDSTLIDYTITDKNGNWQIKTRAITQPVFLKIAFMGKAEHKEQFDVIDQDKNFGTIKLAERGTEMDELVIQSEIPPIRIKQDTLEFDAASFKVRPDANVEALLKQLPGVEIDQEGKITVNGKEVNQILVNGKPFFDKDGKVALQNLPAEIINKVQVTDTKTKQEELSGQKGTGENASINLTIDEDKNKGWFGRLMGGYGSDERYESSALINYFNGPTKISLLASSNNINSTGFSMNEIFDSMGGGRNTSIWMNDNGSFGINGMQFGGSNGITRSNIVGLNYADEWAKGFDGSASYFYTSATNDNSNRSNRTNFIPLAENPTTPDEALDQSFRSRSESNTRSEQYAHNFSTELNVKIDSTQQIYYAPKFTKANSKNSNNSNSFSERIADGRLLNDSDSGTFNENDNYSFSSYLVWNKSFAAKKGRSLSFEFSNENRKDDGAAFNNSITNRYTYDNDGTQSVIVDDRNQVRYNRQATDNYTAKLEYAEPITDSLQLRVGAEYQLERWLEDRQGFDFDEGTGNFSDYNDALTNYMSSKVNSFMPSAGLYTNTSKMWLNLSGGARMSKFDAGSQYMGNSYNFDRNFVLPFAEASMRYSFTKSKYLWIGYWYNTEFPTPSQVLPVEDISNPLSTTIGNPDLDPEKYHNFNISLRDYDYATRSGWTISGGGTYFDNQIMYRQDIDETAKSTTTYSNISGTYRLWFGGSWSKSIKNDAHNYRFNLRMNNSYNLEKGFTNNTLYTGRRFTLSPRVDFTYEYGDLLVINPSYQYSYNTIDYTNYVSGNASNYTHRLNLQTTSYWPKHFVFGNDFGYNYNSQLGAGFKKDFFLWNTSLGYNFLDDRMLFKVKVYDLLNQNLGTSRTISATSITDQQNTVLKRYVMFSLTFKLDKFGGKKEGGNDFWFW</sequence>
<proteinExistence type="predicted"/>
<keyword evidence="3" id="KW-0998">Cell outer membrane</keyword>
<dbReference type="AlphaFoldDB" id="A0A0M9VJJ8"/>
<evidence type="ECO:0000256" key="1">
    <source>
        <dbReference type="ARBA" id="ARBA00004442"/>
    </source>
</evidence>
<evidence type="ECO:0000313" key="7">
    <source>
        <dbReference type="EMBL" id="KOS07820.1"/>
    </source>
</evidence>
<dbReference type="InterPro" id="IPR036942">
    <property type="entry name" value="Beta-barrel_TonB_sf"/>
</dbReference>